<dbReference type="Proteomes" id="UP000014760">
    <property type="component" value="Unassembled WGS sequence"/>
</dbReference>
<feature type="transmembrane region" description="Helical" evidence="8">
    <location>
        <begin position="521"/>
        <end position="543"/>
    </location>
</feature>
<dbReference type="PANTHER" id="PTHR11819:SF195">
    <property type="entry name" value="SODIUM_GLUCOSE COTRANSPORTER 4"/>
    <property type="match status" value="1"/>
</dbReference>
<comment type="similarity">
    <text evidence="2 6">Belongs to the sodium:solute symporter (SSF) (TC 2.A.21) family.</text>
</comment>
<feature type="transmembrane region" description="Helical" evidence="8">
    <location>
        <begin position="61"/>
        <end position="79"/>
    </location>
</feature>
<feature type="transmembrane region" description="Helical" evidence="8">
    <location>
        <begin position="137"/>
        <end position="159"/>
    </location>
</feature>
<keyword evidence="3 8" id="KW-0812">Transmembrane</keyword>
<evidence type="ECO:0008006" key="12">
    <source>
        <dbReference type="Google" id="ProtNLM"/>
    </source>
</evidence>
<dbReference type="InterPro" id="IPR001734">
    <property type="entry name" value="Na/solute_symporter"/>
</dbReference>
<keyword evidence="11" id="KW-1185">Reference proteome</keyword>
<dbReference type="PANTHER" id="PTHR11819">
    <property type="entry name" value="SOLUTE CARRIER FAMILY 5"/>
    <property type="match status" value="1"/>
</dbReference>
<protein>
    <recommendedName>
        <fullName evidence="12">Sodium/glucose cotransporter 4</fullName>
    </recommendedName>
</protein>
<feature type="transmembrane region" description="Helical" evidence="8">
    <location>
        <begin position="478"/>
        <end position="501"/>
    </location>
</feature>
<keyword evidence="4 8" id="KW-1133">Transmembrane helix</keyword>
<evidence type="ECO:0000256" key="2">
    <source>
        <dbReference type="ARBA" id="ARBA00006434"/>
    </source>
</evidence>
<feature type="region of interest" description="Disordered" evidence="7">
    <location>
        <begin position="566"/>
        <end position="587"/>
    </location>
</feature>
<feature type="transmembrane region" description="Helical" evidence="8">
    <location>
        <begin position="306"/>
        <end position="324"/>
    </location>
</feature>
<dbReference type="GO" id="GO:0005412">
    <property type="term" value="F:D-glucose:sodium symporter activity"/>
    <property type="evidence" value="ECO:0007669"/>
    <property type="project" value="TreeGrafter"/>
</dbReference>
<feature type="transmembrane region" description="Helical" evidence="8">
    <location>
        <begin position="203"/>
        <end position="223"/>
    </location>
</feature>
<proteinExistence type="inferred from homology"/>
<dbReference type="EMBL" id="AMQN01002388">
    <property type="status" value="NOT_ANNOTATED_CDS"/>
    <property type="molecule type" value="Genomic_DNA"/>
</dbReference>
<reference evidence="11" key="1">
    <citation type="submission" date="2012-12" db="EMBL/GenBank/DDBJ databases">
        <authorList>
            <person name="Hellsten U."/>
            <person name="Grimwood J."/>
            <person name="Chapman J.A."/>
            <person name="Shapiro H."/>
            <person name="Aerts A."/>
            <person name="Otillar R.P."/>
            <person name="Terry A.Y."/>
            <person name="Boore J.L."/>
            <person name="Simakov O."/>
            <person name="Marletaz F."/>
            <person name="Cho S.-J."/>
            <person name="Edsinger-Gonzales E."/>
            <person name="Havlak P."/>
            <person name="Kuo D.-H."/>
            <person name="Larsson T."/>
            <person name="Lv J."/>
            <person name="Arendt D."/>
            <person name="Savage R."/>
            <person name="Osoegawa K."/>
            <person name="de Jong P."/>
            <person name="Lindberg D.R."/>
            <person name="Seaver E.C."/>
            <person name="Weisblat D.A."/>
            <person name="Putnam N.H."/>
            <person name="Grigoriev I.V."/>
            <person name="Rokhsar D.S."/>
        </authorList>
    </citation>
    <scope>NUCLEOTIDE SEQUENCE</scope>
    <source>
        <strain evidence="11">I ESC-2004</strain>
    </source>
</reference>
<evidence type="ECO:0000256" key="7">
    <source>
        <dbReference type="SAM" id="MobiDB-lite"/>
    </source>
</evidence>
<dbReference type="GO" id="GO:0005886">
    <property type="term" value="C:plasma membrane"/>
    <property type="evidence" value="ECO:0007669"/>
    <property type="project" value="TreeGrafter"/>
</dbReference>
<accession>R7TQ46</accession>
<feature type="transmembrane region" description="Helical" evidence="8">
    <location>
        <begin position="370"/>
        <end position="393"/>
    </location>
</feature>
<keyword evidence="5 8" id="KW-0472">Membrane</keyword>
<evidence type="ECO:0000256" key="1">
    <source>
        <dbReference type="ARBA" id="ARBA00004141"/>
    </source>
</evidence>
<dbReference type="HOGENOM" id="CLU_018808_9_2_1"/>
<dbReference type="OMA" id="ATANRCK"/>
<feature type="transmembrane region" description="Helical" evidence="8">
    <location>
        <begin position="268"/>
        <end position="286"/>
    </location>
</feature>
<name>R7TQ46_CAPTE</name>
<feature type="transmembrane region" description="Helical" evidence="8">
    <location>
        <begin position="632"/>
        <end position="651"/>
    </location>
</feature>
<dbReference type="STRING" id="283909.R7TQ46"/>
<gene>
    <name evidence="9" type="ORF">CAPTEDRAFT_173174</name>
</gene>
<feature type="transmembrane region" description="Helical" evidence="8">
    <location>
        <begin position="414"/>
        <end position="437"/>
    </location>
</feature>
<dbReference type="PROSITE" id="PS00457">
    <property type="entry name" value="NA_SOLUT_SYMP_2"/>
    <property type="match status" value="1"/>
</dbReference>
<evidence type="ECO:0000313" key="9">
    <source>
        <dbReference type="EMBL" id="ELT95687.1"/>
    </source>
</evidence>
<dbReference type="Pfam" id="PF00474">
    <property type="entry name" value="SSF"/>
    <property type="match status" value="1"/>
</dbReference>
<organism evidence="9">
    <name type="scientific">Capitella teleta</name>
    <name type="common">Polychaete worm</name>
    <dbReference type="NCBI Taxonomy" id="283909"/>
    <lineage>
        <taxon>Eukaryota</taxon>
        <taxon>Metazoa</taxon>
        <taxon>Spiralia</taxon>
        <taxon>Lophotrochozoa</taxon>
        <taxon>Annelida</taxon>
        <taxon>Polychaeta</taxon>
        <taxon>Sedentaria</taxon>
        <taxon>Scolecida</taxon>
        <taxon>Capitellidae</taxon>
        <taxon>Capitella</taxon>
    </lineage>
</organism>
<dbReference type="EnsemblMetazoa" id="CapteT173174">
    <property type="protein sequence ID" value="CapteP173174"/>
    <property type="gene ID" value="CapteG173174"/>
</dbReference>
<dbReference type="PROSITE" id="PS50283">
    <property type="entry name" value="NA_SOLUT_SYMP_3"/>
    <property type="match status" value="1"/>
</dbReference>
<dbReference type="InterPro" id="IPR018212">
    <property type="entry name" value="Na/solute_symporter_CS"/>
</dbReference>
<feature type="transmembrane region" description="Helical" evidence="8">
    <location>
        <begin position="449"/>
        <end position="471"/>
    </location>
</feature>
<dbReference type="NCBIfam" id="TIGR00813">
    <property type="entry name" value="sss"/>
    <property type="match status" value="1"/>
</dbReference>
<evidence type="ECO:0000256" key="3">
    <source>
        <dbReference type="ARBA" id="ARBA00022692"/>
    </source>
</evidence>
<sequence length="652" mass="72211">MDFPPPVKDSLDHGPANLDTWDIVTIVAYFAIVMAVGIVATVRANRGSAQGFFLAGKSMTFLPIAGSIFATNMGAPTFVGLAGSGASTGFAPVMFEWHATYMLILLGWLFVPIYIASGTYTMPEYLKKRYGGQRLQVYFAIVQLLLSILSGISAEMYAGSLFVEQLLGWDMYVSSVVILAITAVYTIGGGLAAVIYTDTLQTVILVIGSAIVAVMSMEEIGGYEAMVNQFRESGSRVSYYYEGIHENRSCGFPPQDSFKIFRDIDSDYPWPGLVFGLTILALYYFCNNQTIVQRNLAAKDVSHSKAACIVASYLKILPFFLFVWPGMVSRILYPDEIGCSDSEICEEVCKDAAGCTNLAYPFLVLRILPAGLRGLMLAGLLAALMSSLTSNFNSSSSVFTIDIWRRMRPKADEFETVLVGRVFGLVMIGASIAWLPILQALQGGNLWDYLQSISSYITPPWVVVFLLGMFWKRCTERGAWWGLMAGLVTGVSRMAVHFAYATPTCMSDEDPRPEVLTRVHYLHFAIILAAVTLFVTILVSICTPPRSHAQLHRVTWWTRTDAEYPELTDDEDEEEEEKEEEQEYKKPGPARRAYNFICGVSDKPAPKLSKAEMMVHMEEMTSIVEDPFWSKVCDINAVIAIAVTCFIIGFYA</sequence>
<dbReference type="OrthoDB" id="6132759at2759"/>
<evidence type="ECO:0000256" key="8">
    <source>
        <dbReference type="SAM" id="Phobius"/>
    </source>
</evidence>
<evidence type="ECO:0000256" key="4">
    <source>
        <dbReference type="ARBA" id="ARBA00022989"/>
    </source>
</evidence>
<evidence type="ECO:0000256" key="6">
    <source>
        <dbReference type="RuleBase" id="RU362091"/>
    </source>
</evidence>
<comment type="subcellular location">
    <subcellularLocation>
        <location evidence="1">Membrane</location>
        <topology evidence="1">Multi-pass membrane protein</topology>
    </subcellularLocation>
</comment>
<evidence type="ECO:0000313" key="11">
    <source>
        <dbReference type="Proteomes" id="UP000014760"/>
    </source>
</evidence>
<reference evidence="9 11" key="2">
    <citation type="journal article" date="2013" name="Nature">
        <title>Insights into bilaterian evolution from three spiralian genomes.</title>
        <authorList>
            <person name="Simakov O."/>
            <person name="Marletaz F."/>
            <person name="Cho S.J."/>
            <person name="Edsinger-Gonzales E."/>
            <person name="Havlak P."/>
            <person name="Hellsten U."/>
            <person name="Kuo D.H."/>
            <person name="Larsson T."/>
            <person name="Lv J."/>
            <person name="Arendt D."/>
            <person name="Savage R."/>
            <person name="Osoegawa K."/>
            <person name="de Jong P."/>
            <person name="Grimwood J."/>
            <person name="Chapman J.A."/>
            <person name="Shapiro H."/>
            <person name="Aerts A."/>
            <person name="Otillar R.P."/>
            <person name="Terry A.Y."/>
            <person name="Boore J.L."/>
            <person name="Grigoriev I.V."/>
            <person name="Lindberg D.R."/>
            <person name="Seaver E.C."/>
            <person name="Weisblat D.A."/>
            <person name="Putnam N.H."/>
            <person name="Rokhsar D.S."/>
        </authorList>
    </citation>
    <scope>NUCLEOTIDE SEQUENCE</scope>
    <source>
        <strain evidence="9 11">I ESC-2004</strain>
    </source>
</reference>
<feature type="transmembrane region" description="Helical" evidence="8">
    <location>
        <begin position="20"/>
        <end position="40"/>
    </location>
</feature>
<reference evidence="10" key="3">
    <citation type="submission" date="2015-06" db="UniProtKB">
        <authorList>
            <consortium name="EnsemblMetazoa"/>
        </authorList>
    </citation>
    <scope>IDENTIFICATION</scope>
</reference>
<dbReference type="Gene3D" id="1.20.1730.10">
    <property type="entry name" value="Sodium/glucose cotransporter"/>
    <property type="match status" value="1"/>
</dbReference>
<evidence type="ECO:0000313" key="10">
    <source>
        <dbReference type="EnsemblMetazoa" id="CapteP173174"/>
    </source>
</evidence>
<feature type="transmembrane region" description="Helical" evidence="8">
    <location>
        <begin position="171"/>
        <end position="196"/>
    </location>
</feature>
<dbReference type="InterPro" id="IPR038377">
    <property type="entry name" value="Na/Glc_symporter_sf"/>
</dbReference>
<evidence type="ECO:0000256" key="5">
    <source>
        <dbReference type="ARBA" id="ARBA00023136"/>
    </source>
</evidence>
<dbReference type="AlphaFoldDB" id="R7TQ46"/>
<feature type="transmembrane region" description="Helical" evidence="8">
    <location>
        <begin position="99"/>
        <end position="116"/>
    </location>
</feature>
<dbReference type="EMBL" id="KB309044">
    <property type="protein sequence ID" value="ELT95687.1"/>
    <property type="molecule type" value="Genomic_DNA"/>
</dbReference>
<feature type="compositionally biased region" description="Acidic residues" evidence="7">
    <location>
        <begin position="566"/>
        <end position="582"/>
    </location>
</feature>